<evidence type="ECO:0000313" key="3">
    <source>
        <dbReference type="EMBL" id="KAG8228991.1"/>
    </source>
</evidence>
<accession>A0A8K0K5Z4</accession>
<evidence type="ECO:0000259" key="2">
    <source>
        <dbReference type="Pfam" id="PF13843"/>
    </source>
</evidence>
<dbReference type="OrthoDB" id="6761589at2759"/>
<feature type="region of interest" description="Disordered" evidence="1">
    <location>
        <begin position="26"/>
        <end position="50"/>
    </location>
</feature>
<feature type="domain" description="PiggyBac transposable element-derived protein" evidence="2">
    <location>
        <begin position="106"/>
        <end position="403"/>
    </location>
</feature>
<sequence>MCVQPGPSRVLRLDAPDFKEQVMQYLREDDSEVENSDENEEDDSDEEESVSVKLFTIKDRYYFGKNRYKWSSKEPKRNVRTRLHSIVVEKPGLKQAVITLGKEHQPIHFWSLIFDYEMIHLILRWTNVKLQNLRLKYNRSSRPEIQDLDSVELRALLGLLIRSSVFKSNDEDINSNFATDGTGREIFGLVTSGQRFAVLLLCLRFDNHEDRMARYETDPVAPISDLFNCFIKYSQRCYSLGTTTCIDEMLIAFMGRCCFKMYIPSKPAKYGLKMMCLTDASNSYLYNAYLYAGKDTDGIGLSEEDKKTSKPTQSVLRLSMPIINSHRNITSDNWFTSTELSEKLRVDGLTYVGTGIEIKPNEFGPKKGRAIGSSLHGFTANMTLVSHVPKRNRAVCLVSLMHHRESSDNLTGKPEIIGLCNYIMAVFLGFWTFHWYHWKKQRKSKEDLIRERFADSALHRRNENPLSFAANAGNQRRSTPKKELTTDLRGGCQSRGHPPSIRVHRAVGWGNNGESSNGAASLCARAAGVTFRSVKTPSEHLTVPYLTEIRSFVEEVEGRQNGQLDPQFLSSSSPPPTAFRDGSQMDLDVADIPGHRGIQHFRSIG</sequence>
<dbReference type="PANTHER" id="PTHR46599">
    <property type="entry name" value="PIGGYBAC TRANSPOSABLE ELEMENT-DERIVED PROTEIN 4"/>
    <property type="match status" value="1"/>
</dbReference>
<evidence type="ECO:0000313" key="4">
    <source>
        <dbReference type="Proteomes" id="UP000792457"/>
    </source>
</evidence>
<gene>
    <name evidence="3" type="ORF">J437_LFUL006939</name>
</gene>
<evidence type="ECO:0000256" key="1">
    <source>
        <dbReference type="SAM" id="MobiDB-lite"/>
    </source>
</evidence>
<feature type="region of interest" description="Disordered" evidence="1">
    <location>
        <begin position="464"/>
        <end position="499"/>
    </location>
</feature>
<proteinExistence type="predicted"/>
<reference evidence="3" key="2">
    <citation type="submission" date="2017-10" db="EMBL/GenBank/DDBJ databases">
        <title>Ladona fulva Genome sequencing and assembly.</title>
        <authorList>
            <person name="Murali S."/>
            <person name="Richards S."/>
            <person name="Bandaranaike D."/>
            <person name="Bellair M."/>
            <person name="Blankenburg K."/>
            <person name="Chao H."/>
            <person name="Dinh H."/>
            <person name="Doddapaneni H."/>
            <person name="Dugan-Rocha S."/>
            <person name="Elkadiri S."/>
            <person name="Gnanaolivu R."/>
            <person name="Hernandez B."/>
            <person name="Skinner E."/>
            <person name="Javaid M."/>
            <person name="Lee S."/>
            <person name="Li M."/>
            <person name="Ming W."/>
            <person name="Munidasa M."/>
            <person name="Muniz J."/>
            <person name="Nguyen L."/>
            <person name="Hughes D."/>
            <person name="Osuji N."/>
            <person name="Pu L.-L."/>
            <person name="Puazo M."/>
            <person name="Qu C."/>
            <person name="Quiroz J."/>
            <person name="Raj R."/>
            <person name="Weissenberger G."/>
            <person name="Xin Y."/>
            <person name="Zou X."/>
            <person name="Han Y."/>
            <person name="Worley K."/>
            <person name="Muzny D."/>
            <person name="Gibbs R."/>
        </authorList>
    </citation>
    <scope>NUCLEOTIDE SEQUENCE</scope>
    <source>
        <strain evidence="3">Sampled in the wild</strain>
    </source>
</reference>
<dbReference type="Proteomes" id="UP000792457">
    <property type="component" value="Unassembled WGS sequence"/>
</dbReference>
<dbReference type="InterPro" id="IPR029526">
    <property type="entry name" value="PGBD"/>
</dbReference>
<keyword evidence="4" id="KW-1185">Reference proteome</keyword>
<dbReference type="EMBL" id="KZ308405">
    <property type="protein sequence ID" value="KAG8228991.1"/>
    <property type="molecule type" value="Genomic_DNA"/>
</dbReference>
<feature type="compositionally biased region" description="Acidic residues" evidence="1">
    <location>
        <begin position="29"/>
        <end position="49"/>
    </location>
</feature>
<name>A0A8K0K5Z4_LADFU</name>
<reference evidence="3" key="1">
    <citation type="submission" date="2013-04" db="EMBL/GenBank/DDBJ databases">
        <authorList>
            <person name="Qu J."/>
            <person name="Murali S.C."/>
            <person name="Bandaranaike D."/>
            <person name="Bellair M."/>
            <person name="Blankenburg K."/>
            <person name="Chao H."/>
            <person name="Dinh H."/>
            <person name="Doddapaneni H."/>
            <person name="Downs B."/>
            <person name="Dugan-Rocha S."/>
            <person name="Elkadiri S."/>
            <person name="Gnanaolivu R.D."/>
            <person name="Hernandez B."/>
            <person name="Javaid M."/>
            <person name="Jayaseelan J.C."/>
            <person name="Lee S."/>
            <person name="Li M."/>
            <person name="Ming W."/>
            <person name="Munidasa M."/>
            <person name="Muniz J."/>
            <person name="Nguyen L."/>
            <person name="Ongeri F."/>
            <person name="Osuji N."/>
            <person name="Pu L.-L."/>
            <person name="Puazo M."/>
            <person name="Qu C."/>
            <person name="Quiroz J."/>
            <person name="Raj R."/>
            <person name="Weissenberger G."/>
            <person name="Xin Y."/>
            <person name="Zou X."/>
            <person name="Han Y."/>
            <person name="Richards S."/>
            <person name="Worley K."/>
            <person name="Muzny D."/>
            <person name="Gibbs R."/>
        </authorList>
    </citation>
    <scope>NUCLEOTIDE SEQUENCE</scope>
    <source>
        <strain evidence="3">Sampled in the wild</strain>
    </source>
</reference>
<dbReference type="AlphaFoldDB" id="A0A8K0K5Z4"/>
<dbReference type="PANTHER" id="PTHR46599:SF6">
    <property type="entry name" value="DUAL SPECIFICITY PHOSPHATASE 26"/>
    <property type="match status" value="1"/>
</dbReference>
<comment type="caution">
    <text evidence="3">The sequence shown here is derived from an EMBL/GenBank/DDBJ whole genome shotgun (WGS) entry which is preliminary data.</text>
</comment>
<protein>
    <recommendedName>
        <fullName evidence="2">PiggyBac transposable element-derived protein domain-containing protein</fullName>
    </recommendedName>
</protein>
<organism evidence="3 4">
    <name type="scientific">Ladona fulva</name>
    <name type="common">Scarce chaser dragonfly</name>
    <name type="synonym">Libellula fulva</name>
    <dbReference type="NCBI Taxonomy" id="123851"/>
    <lineage>
        <taxon>Eukaryota</taxon>
        <taxon>Metazoa</taxon>
        <taxon>Ecdysozoa</taxon>
        <taxon>Arthropoda</taxon>
        <taxon>Hexapoda</taxon>
        <taxon>Insecta</taxon>
        <taxon>Pterygota</taxon>
        <taxon>Palaeoptera</taxon>
        <taxon>Odonata</taxon>
        <taxon>Epiprocta</taxon>
        <taxon>Anisoptera</taxon>
        <taxon>Libelluloidea</taxon>
        <taxon>Libellulidae</taxon>
        <taxon>Ladona</taxon>
    </lineage>
</organism>
<dbReference type="Pfam" id="PF13843">
    <property type="entry name" value="DDE_Tnp_1_7"/>
    <property type="match status" value="1"/>
</dbReference>